<gene>
    <name evidence="1" type="ORF">K1T71_007617</name>
</gene>
<comment type="caution">
    <text evidence="1">The sequence shown here is derived from an EMBL/GenBank/DDBJ whole genome shotgun (WGS) entry which is preliminary data.</text>
</comment>
<name>A0ACC1CXR8_9NEOP</name>
<sequence>MRRGSHFNKISVNTLRIDNNSSHCTTPSERIDPTLVSVKVGCLHINPGTTRGRRMFMLQMLVLCFVPHAALIVQNCTVMAQMSQTLDSSLYLHTEVNTMLSLGEVITALQEERLLTTHLLSSSLSNSTFNGQVVGHLPDWMATTPDLNRFREDVMNIRDLTKSEIYKRIKIYEEINSVLLLYLASRVKSSTSPLWRLLSASKSILKTVEEYSLLSTVIHYTTNVDVDLEQVVRMYQRGYLEAAQSTVQYLQAEHLEDESRELERIIIICNVPIRTLNGTSSGATTVAEDIKIYEEEFRLCLSKIREVQKKLWTIIRRSVREEVWLARRTLGIGVVILAVVLLASPVLVLLLRHIVNTIQTFTYSIEQSTQKLVAEKQKSDLLLSRMLPLPVLRRLRAQRTVPAESFDAVTIFFSDIVGFTTIAARSTPMEVINMLNMLYRLFDEKIMQYNVYKVETIGDAYMVVSGLPQRNGNRHASEIADMSLSLIASLVGATVPHLPEEPLRVRAGINTGPCVAGVVGTTMPRYCLFGDTINTASRMESTGEAMKIHISCSTKEALEEIGNYEMESRGVTDIAGKGFMETFWLLGKRGGIQSDSPKCLRLNEYGPNLLELLIRT</sequence>
<evidence type="ECO:0000313" key="2">
    <source>
        <dbReference type="Proteomes" id="UP000824533"/>
    </source>
</evidence>
<protein>
    <submittedName>
        <fullName evidence="1">Uncharacterized protein</fullName>
    </submittedName>
</protein>
<dbReference type="EMBL" id="CM034399">
    <property type="protein sequence ID" value="KAJ0176438.1"/>
    <property type="molecule type" value="Genomic_DNA"/>
</dbReference>
<reference evidence="1 2" key="1">
    <citation type="journal article" date="2021" name="Front. Genet.">
        <title>Chromosome-Level Genome Assembly Reveals Significant Gene Expansion in the Toll and IMD Signaling Pathways of Dendrolimus kikuchii.</title>
        <authorList>
            <person name="Zhou J."/>
            <person name="Wu P."/>
            <person name="Xiong Z."/>
            <person name="Liu N."/>
            <person name="Zhao N."/>
            <person name="Ji M."/>
            <person name="Qiu Y."/>
            <person name="Yang B."/>
        </authorList>
    </citation>
    <scope>NUCLEOTIDE SEQUENCE [LARGE SCALE GENOMIC DNA]</scope>
    <source>
        <strain evidence="1">Ann1</strain>
    </source>
</reference>
<organism evidence="1 2">
    <name type="scientific">Dendrolimus kikuchii</name>
    <dbReference type="NCBI Taxonomy" id="765133"/>
    <lineage>
        <taxon>Eukaryota</taxon>
        <taxon>Metazoa</taxon>
        <taxon>Ecdysozoa</taxon>
        <taxon>Arthropoda</taxon>
        <taxon>Hexapoda</taxon>
        <taxon>Insecta</taxon>
        <taxon>Pterygota</taxon>
        <taxon>Neoptera</taxon>
        <taxon>Endopterygota</taxon>
        <taxon>Lepidoptera</taxon>
        <taxon>Glossata</taxon>
        <taxon>Ditrysia</taxon>
        <taxon>Bombycoidea</taxon>
        <taxon>Lasiocampidae</taxon>
        <taxon>Dendrolimus</taxon>
    </lineage>
</organism>
<evidence type="ECO:0000313" key="1">
    <source>
        <dbReference type="EMBL" id="KAJ0176438.1"/>
    </source>
</evidence>
<proteinExistence type="predicted"/>
<accession>A0ACC1CXR8</accession>
<dbReference type="Proteomes" id="UP000824533">
    <property type="component" value="Linkage Group LG13"/>
</dbReference>
<keyword evidence="2" id="KW-1185">Reference proteome</keyword>